<name>D0A1Z4_TRYB9</name>
<gene>
    <name evidence="1" type="ORF">TbgDal_X3720</name>
    <name evidence="2" type="ORF">TbgDal_X3780</name>
</gene>
<accession>D0A1Z4</accession>
<organism evidence="1 3">
    <name type="scientific">Trypanosoma brucei gambiense (strain MHOM/CI/86/DAL972)</name>
    <dbReference type="NCBI Taxonomy" id="679716"/>
    <lineage>
        <taxon>Eukaryota</taxon>
        <taxon>Discoba</taxon>
        <taxon>Euglenozoa</taxon>
        <taxon>Kinetoplastea</taxon>
        <taxon>Metakinetoplastina</taxon>
        <taxon>Trypanosomatida</taxon>
        <taxon>Trypanosomatidae</taxon>
        <taxon>Trypanosoma</taxon>
    </lineage>
</organism>
<reference evidence="3" key="2">
    <citation type="journal article" date="2010" name="PLoS Negl. Trop. Dis.">
        <title>The genome sequence of Trypanosoma brucei gambiense, causative agent of chronic human african trypanosomiasis.</title>
        <authorList>
            <person name="Jackson A.P."/>
            <person name="Sanders M."/>
            <person name="Berry A."/>
            <person name="McQuillan J."/>
            <person name="Aslett M.A."/>
            <person name="Quail M.A."/>
            <person name="Chukualim B."/>
            <person name="Capewell P."/>
            <person name="MacLeod A."/>
            <person name="Melville S.E."/>
            <person name="Gibson W."/>
            <person name="Barry J.D."/>
            <person name="Berriman M."/>
            <person name="Hertz-Fowler C."/>
        </authorList>
    </citation>
    <scope>NUCLEOTIDE SEQUENCE [LARGE SCALE GENOMIC DNA]</scope>
    <source>
        <strain evidence="3">MHOM/CI/86/DAL972</strain>
    </source>
</reference>
<dbReference type="GeneID" id="23865441"/>
<dbReference type="GeneID" id="23865447"/>
<proteinExistence type="predicted"/>
<evidence type="ECO:0000313" key="2">
    <source>
        <dbReference type="EMBL" id="CBH15293.1"/>
    </source>
</evidence>
<reference evidence="1" key="1">
    <citation type="submission" date="2009-09" db="EMBL/GenBank/DDBJ databases">
        <title>The genome sequence of Trypanosoma brucei gambiense: the cause of Human African trypanosomasis.</title>
        <authorList>
            <person name="Jackson A.P."/>
            <person name="Sanders M."/>
            <person name="Berry A."/>
            <person name="McQuillan J."/>
            <person name="Aslett M.A."/>
            <person name="Quail M.A."/>
            <person name="Macleod A."/>
            <person name="Melville S.E."/>
            <person name="Gibson W."/>
            <person name="Barry J.D."/>
            <person name="Berriman M."/>
            <person name="Hertz-Fowler C."/>
        </authorList>
    </citation>
    <scope>NUCLEOTIDE SEQUENCE</scope>
    <source>
        <strain evidence="1">Dal 972 clone 1</strain>
    </source>
</reference>
<sequence length="120" mass="13222">MVLLIFLKVSSVDILSICSRCFFNDSSRAFSLPSTPLLANYLASLTSASKYTELIDSGSLCRRSVHSTRWDSLLTSVLSCADGKDCESRRILGTKLFRLFRQNFRISAASAPSSLLCLDS</sequence>
<protein>
    <submittedName>
        <fullName evidence="1">Uncharacterized protein</fullName>
    </submittedName>
</protein>
<dbReference type="AlphaFoldDB" id="D0A1Z4"/>
<dbReference type="KEGG" id="tbg:TbgDal_X3780"/>
<dbReference type="EMBL" id="FN554973">
    <property type="protein sequence ID" value="CBH15293.1"/>
    <property type="molecule type" value="Genomic_DNA"/>
</dbReference>
<dbReference type="RefSeq" id="XP_011777558.1">
    <property type="nucleotide sequence ID" value="XM_011779256.1"/>
</dbReference>
<evidence type="ECO:0000313" key="1">
    <source>
        <dbReference type="EMBL" id="CBH15287.1"/>
    </source>
</evidence>
<dbReference type="EMBL" id="FN554973">
    <property type="protein sequence ID" value="CBH15287.1"/>
    <property type="molecule type" value="Genomic_DNA"/>
</dbReference>
<dbReference type="KEGG" id="tbg:TbgDal_X3720"/>
<dbReference type="RefSeq" id="XP_011777552.1">
    <property type="nucleotide sequence ID" value="XM_011779250.1"/>
</dbReference>
<evidence type="ECO:0000313" key="3">
    <source>
        <dbReference type="Proteomes" id="UP000002316"/>
    </source>
</evidence>
<dbReference type="Proteomes" id="UP000002316">
    <property type="component" value="Chromosome 10"/>
</dbReference>